<organism evidence="1 3">
    <name type="scientific">Citrobacter werkmanii</name>
    <dbReference type="NCBI Taxonomy" id="67827"/>
    <lineage>
        <taxon>Bacteria</taxon>
        <taxon>Pseudomonadati</taxon>
        <taxon>Pseudomonadota</taxon>
        <taxon>Gammaproteobacteria</taxon>
        <taxon>Enterobacterales</taxon>
        <taxon>Enterobacteriaceae</taxon>
        <taxon>Citrobacter</taxon>
        <taxon>Citrobacter freundii complex</taxon>
    </lineage>
</organism>
<accession>A0A9N8GVD5</accession>
<evidence type="ECO:0000313" key="1">
    <source>
        <dbReference type="EMBL" id="CAB5549240.1"/>
    </source>
</evidence>
<dbReference type="EMBL" id="CAHPQX010000009">
    <property type="protein sequence ID" value="CAB5549240.1"/>
    <property type="molecule type" value="Genomic_DNA"/>
</dbReference>
<gene>
    <name evidence="1" type="ORF">GHA_02331</name>
    <name evidence="2" type="ORF">TML_02543</name>
</gene>
<dbReference type="Proteomes" id="UP000834503">
    <property type="component" value="Unassembled WGS sequence"/>
</dbReference>
<protein>
    <submittedName>
        <fullName evidence="1">Uncharacterized protein</fullName>
    </submittedName>
</protein>
<dbReference type="EMBL" id="CAIIUA010000001">
    <property type="protein sequence ID" value="CAC9203740.1"/>
    <property type="molecule type" value="Genomic_DNA"/>
</dbReference>
<sequence length="88" mass="10080">MSQRILYDKAKIEALAACRMTAQQIADALDIDFDTIKRDKDQLQAFYTSIRKGRAKGEAELRTALYKLAREGDAFALRELLKVEKNQE</sequence>
<dbReference type="Proteomes" id="UP000837205">
    <property type="component" value="Unassembled WGS sequence"/>
</dbReference>
<proteinExistence type="predicted"/>
<evidence type="ECO:0000313" key="4">
    <source>
        <dbReference type="Proteomes" id="UP000837205"/>
    </source>
</evidence>
<reference evidence="1" key="1">
    <citation type="submission" date="2020-05" db="EMBL/GenBank/DDBJ databases">
        <authorList>
            <person name="Delgado-Blas J."/>
        </authorList>
    </citation>
    <scope>NUCLEOTIDE SEQUENCE</scope>
    <source>
        <strain evidence="1">BB1459</strain>
        <strain evidence="2">BB1480</strain>
    </source>
</reference>
<keyword evidence="4" id="KW-1185">Reference proteome</keyword>
<evidence type="ECO:0000313" key="3">
    <source>
        <dbReference type="Proteomes" id="UP000834503"/>
    </source>
</evidence>
<dbReference type="AlphaFoldDB" id="A0A9N8GVD5"/>
<dbReference type="RefSeq" id="WP_226999292.1">
    <property type="nucleotide sequence ID" value="NZ_CAHPQT010000015.1"/>
</dbReference>
<comment type="caution">
    <text evidence="1">The sequence shown here is derived from an EMBL/GenBank/DDBJ whole genome shotgun (WGS) entry which is preliminary data.</text>
</comment>
<evidence type="ECO:0000313" key="2">
    <source>
        <dbReference type="EMBL" id="CAC9203740.1"/>
    </source>
</evidence>
<name>A0A9N8GVD5_9ENTR</name>